<evidence type="ECO:0000256" key="6">
    <source>
        <dbReference type="HAMAP-Rule" id="MF_01965"/>
    </source>
</evidence>
<reference evidence="8 9" key="1">
    <citation type="submission" date="2018-03" db="EMBL/GenBank/DDBJ databases">
        <title>Bacteriophage NCPPB3778 and a type I-E CRISPR drive the evolution of the US Biological Select Agent, Rathayibacter toxicus.</title>
        <authorList>
            <person name="Davis E.W.II."/>
            <person name="Tabima J.F."/>
            <person name="Weisberg A.J."/>
            <person name="Dantas Lopes L."/>
            <person name="Wiseman M.S."/>
            <person name="Wiseman M.S."/>
            <person name="Pupko T."/>
            <person name="Belcher M.S."/>
            <person name="Sechler A.J."/>
            <person name="Tancos M.A."/>
            <person name="Schroeder B.K."/>
            <person name="Murray T.D."/>
            <person name="Luster D.G."/>
            <person name="Schneider W.L."/>
            <person name="Rogers E."/>
            <person name="Andreote F.D."/>
            <person name="Grunwald N.J."/>
            <person name="Putnam M.L."/>
            <person name="Chang J.H."/>
        </authorList>
    </citation>
    <scope>NUCLEOTIDE SEQUENCE [LARGE SCALE GENOMIC DNA]</scope>
    <source>
        <strain evidence="8 9">DSM 15932</strain>
    </source>
</reference>
<dbReference type="GO" id="GO:0052856">
    <property type="term" value="F:NAD(P)HX epimerase activity"/>
    <property type="evidence" value="ECO:0007669"/>
    <property type="project" value="TreeGrafter"/>
</dbReference>
<evidence type="ECO:0000256" key="1">
    <source>
        <dbReference type="ARBA" id="ARBA00022741"/>
    </source>
</evidence>
<dbReference type="InterPro" id="IPR029056">
    <property type="entry name" value="Ribokinase-like"/>
</dbReference>
<keyword evidence="1 6" id="KW-0547">Nucleotide-binding</keyword>
<sequence length="295" mass="29916">MSETRHRSETAHRSAVVDRALLERRWPLPDPASSKHARGDVVVVGGARKTPGAAILAGIAALRVGAGRITLCVAESVASATAVALPECGVVPLEETRGGSISGRGLSALEGELDSADVALIGPGLDDPKATAATLRAIAPLLADVPAVHLDAFPLGVLPGQRRVARALAGRLLLTPNTEEAARLLGAEVDDVEAAAIAVAQRYGAVVSLFNVIAAPDGDAVRIEGEHPGLATAGSGDVLAGATAGLRARGLDPQGAAAWGAFLHTEADSVLVRRLGPAGYLAREIPGEFPALLTS</sequence>
<dbReference type="CDD" id="cd01171">
    <property type="entry name" value="YXKO-related"/>
    <property type="match status" value="1"/>
</dbReference>
<comment type="catalytic activity">
    <reaction evidence="6">
        <text>(6S)-NADPHX + ADP = AMP + phosphate + NADPH + H(+)</text>
        <dbReference type="Rhea" id="RHEA:32235"/>
        <dbReference type="ChEBI" id="CHEBI:15378"/>
        <dbReference type="ChEBI" id="CHEBI:43474"/>
        <dbReference type="ChEBI" id="CHEBI:57783"/>
        <dbReference type="ChEBI" id="CHEBI:64076"/>
        <dbReference type="ChEBI" id="CHEBI:456215"/>
        <dbReference type="ChEBI" id="CHEBI:456216"/>
        <dbReference type="EC" id="4.2.1.136"/>
    </reaction>
</comment>
<dbReference type="GO" id="GO:0005524">
    <property type="term" value="F:ATP binding"/>
    <property type="evidence" value="ECO:0007669"/>
    <property type="project" value="UniProtKB-KW"/>
</dbReference>
<dbReference type="EC" id="4.2.1.136" evidence="6"/>
<dbReference type="GO" id="GO:0046496">
    <property type="term" value="P:nicotinamide nucleotide metabolic process"/>
    <property type="evidence" value="ECO:0007669"/>
    <property type="project" value="UniProtKB-UniRule"/>
</dbReference>
<evidence type="ECO:0000256" key="3">
    <source>
        <dbReference type="ARBA" id="ARBA00022857"/>
    </source>
</evidence>
<dbReference type="PANTHER" id="PTHR12592:SF0">
    <property type="entry name" value="ATP-DEPENDENT (S)-NAD(P)H-HYDRATE DEHYDRATASE"/>
    <property type="match status" value="1"/>
</dbReference>
<dbReference type="PANTHER" id="PTHR12592">
    <property type="entry name" value="ATP-DEPENDENT (S)-NAD(P)H-HYDRATE DEHYDRATASE FAMILY MEMBER"/>
    <property type="match status" value="1"/>
</dbReference>
<proteinExistence type="inferred from homology"/>
<feature type="binding site" evidence="6">
    <location>
        <position position="53"/>
    </location>
    <ligand>
        <name>(6S)-NADPHX</name>
        <dbReference type="ChEBI" id="CHEBI:64076"/>
    </ligand>
</feature>
<evidence type="ECO:0000313" key="9">
    <source>
        <dbReference type="Proteomes" id="UP000285317"/>
    </source>
</evidence>
<dbReference type="RefSeq" id="WP_127887829.1">
    <property type="nucleotide sequence ID" value="NZ_CP028137.1"/>
</dbReference>
<dbReference type="SUPFAM" id="SSF53613">
    <property type="entry name" value="Ribokinase-like"/>
    <property type="match status" value="1"/>
</dbReference>
<keyword evidence="2 6" id="KW-0067">ATP-binding</keyword>
<evidence type="ECO:0000259" key="7">
    <source>
        <dbReference type="PROSITE" id="PS51383"/>
    </source>
</evidence>
<protein>
    <recommendedName>
        <fullName evidence="6">ADP-dependent (S)-NAD(P)H-hydrate dehydratase</fullName>
        <ecNumber evidence="6">4.2.1.136</ecNumber>
    </recommendedName>
    <alternativeName>
        <fullName evidence="6">ADP-dependent NAD(P)HX dehydratase</fullName>
    </alternativeName>
</protein>
<keyword evidence="5 6" id="KW-0456">Lyase</keyword>
<keyword evidence="3 6" id="KW-0521">NADP</keyword>
<accession>A0A3T0T3V1</accession>
<keyword evidence="4 6" id="KW-0520">NAD</keyword>
<gene>
    <name evidence="6" type="primary">nnrD</name>
    <name evidence="8" type="ORF">C1I64_15560</name>
</gene>
<feature type="binding site" evidence="6">
    <location>
        <position position="237"/>
    </location>
    <ligand>
        <name>(6S)-NADPHX</name>
        <dbReference type="ChEBI" id="CHEBI:64076"/>
    </ligand>
</feature>
<feature type="binding site" evidence="6">
    <location>
        <position position="124"/>
    </location>
    <ligand>
        <name>(6S)-NADPHX</name>
        <dbReference type="ChEBI" id="CHEBI:64076"/>
    </ligand>
</feature>
<comment type="subunit">
    <text evidence="6">Homotetramer.</text>
</comment>
<comment type="catalytic activity">
    <reaction evidence="6">
        <text>(6S)-NADHX + ADP = AMP + phosphate + NADH + H(+)</text>
        <dbReference type="Rhea" id="RHEA:32223"/>
        <dbReference type="ChEBI" id="CHEBI:15378"/>
        <dbReference type="ChEBI" id="CHEBI:43474"/>
        <dbReference type="ChEBI" id="CHEBI:57945"/>
        <dbReference type="ChEBI" id="CHEBI:64074"/>
        <dbReference type="ChEBI" id="CHEBI:456215"/>
        <dbReference type="ChEBI" id="CHEBI:456216"/>
        <dbReference type="EC" id="4.2.1.136"/>
    </reaction>
</comment>
<dbReference type="GO" id="GO:0110051">
    <property type="term" value="P:metabolite repair"/>
    <property type="evidence" value="ECO:0007669"/>
    <property type="project" value="TreeGrafter"/>
</dbReference>
<evidence type="ECO:0000256" key="2">
    <source>
        <dbReference type="ARBA" id="ARBA00022840"/>
    </source>
</evidence>
<feature type="binding site" evidence="6">
    <location>
        <position position="236"/>
    </location>
    <ligand>
        <name>AMP</name>
        <dbReference type="ChEBI" id="CHEBI:456215"/>
    </ligand>
</feature>
<dbReference type="EMBL" id="CP028137">
    <property type="protein sequence ID" value="AZZ53308.1"/>
    <property type="molecule type" value="Genomic_DNA"/>
</dbReference>
<dbReference type="HAMAP" id="MF_01965">
    <property type="entry name" value="NADHX_dehydratase"/>
    <property type="match status" value="1"/>
</dbReference>
<dbReference type="Pfam" id="PF01256">
    <property type="entry name" value="Carb_kinase"/>
    <property type="match status" value="1"/>
</dbReference>
<dbReference type="GO" id="GO:0052855">
    <property type="term" value="F:ADP-dependent NAD(P)H-hydrate dehydratase activity"/>
    <property type="evidence" value="ECO:0007669"/>
    <property type="project" value="UniProtKB-UniRule"/>
</dbReference>
<dbReference type="InterPro" id="IPR000631">
    <property type="entry name" value="CARKD"/>
</dbReference>
<dbReference type="AlphaFoldDB" id="A0A3T0T3V1"/>
<evidence type="ECO:0000313" key="8">
    <source>
        <dbReference type="EMBL" id="AZZ53308.1"/>
    </source>
</evidence>
<dbReference type="Gene3D" id="3.40.1190.20">
    <property type="match status" value="1"/>
</dbReference>
<comment type="caution">
    <text evidence="6">Lacks conserved residue(s) required for the propagation of feature annotation.</text>
</comment>
<comment type="cofactor">
    <cofactor evidence="6">
        <name>Mg(2+)</name>
        <dbReference type="ChEBI" id="CHEBI:18420"/>
    </cofactor>
</comment>
<evidence type="ECO:0000256" key="4">
    <source>
        <dbReference type="ARBA" id="ARBA00023027"/>
    </source>
</evidence>
<organism evidence="8 9">
    <name type="scientific">Rathayibacter festucae DSM 15932</name>
    <dbReference type="NCBI Taxonomy" id="1328866"/>
    <lineage>
        <taxon>Bacteria</taxon>
        <taxon>Bacillati</taxon>
        <taxon>Actinomycetota</taxon>
        <taxon>Actinomycetes</taxon>
        <taxon>Micrococcales</taxon>
        <taxon>Microbacteriaceae</taxon>
        <taxon>Rathayibacter</taxon>
    </lineage>
</organism>
<name>A0A3T0T3V1_9MICO</name>
<feature type="domain" description="YjeF C-terminal" evidence="7">
    <location>
        <begin position="18"/>
        <end position="295"/>
    </location>
</feature>
<dbReference type="KEGG" id="rfs:C1I64_15560"/>
<dbReference type="Proteomes" id="UP000285317">
    <property type="component" value="Chromosome"/>
</dbReference>
<dbReference type="PROSITE" id="PS51383">
    <property type="entry name" value="YJEF_C_3"/>
    <property type="match status" value="1"/>
</dbReference>
<evidence type="ECO:0000256" key="5">
    <source>
        <dbReference type="ARBA" id="ARBA00023239"/>
    </source>
</evidence>
<comment type="similarity">
    <text evidence="6">Belongs to the NnrD/CARKD family.</text>
</comment>
<comment type="function">
    <text evidence="6">Catalyzes the dehydration of the S-form of NAD(P)HX at the expense of ADP, which is converted to AMP. Together with NAD(P)HX epimerase, which catalyzes the epimerization of the S- and R-forms, the enzyme allows the repair of both epimers of NAD(P)HX, a damaged form of NAD(P)H that is a result of enzymatic or heat-dependent hydration.</text>
</comment>